<proteinExistence type="inferred from homology"/>
<dbReference type="InterPro" id="IPR016164">
    <property type="entry name" value="FAD-linked_Oxase-like_C"/>
</dbReference>
<comment type="cofactor">
    <cofactor evidence="1">
        <name>FAD</name>
        <dbReference type="ChEBI" id="CHEBI:57692"/>
    </cofactor>
</comment>
<accession>A0ABU3US33</accession>
<evidence type="ECO:0000259" key="6">
    <source>
        <dbReference type="PROSITE" id="PS51387"/>
    </source>
</evidence>
<evidence type="ECO:0000313" key="8">
    <source>
        <dbReference type="Proteomes" id="UP001257627"/>
    </source>
</evidence>
<feature type="domain" description="FAD-binding PCMH-type" evidence="6">
    <location>
        <begin position="8"/>
        <end position="179"/>
    </location>
</feature>
<evidence type="ECO:0000256" key="1">
    <source>
        <dbReference type="ARBA" id="ARBA00001974"/>
    </source>
</evidence>
<evidence type="ECO:0000256" key="3">
    <source>
        <dbReference type="ARBA" id="ARBA00022630"/>
    </source>
</evidence>
<evidence type="ECO:0000256" key="4">
    <source>
        <dbReference type="ARBA" id="ARBA00022827"/>
    </source>
</evidence>
<dbReference type="RefSeq" id="WP_240362840.1">
    <property type="nucleotide sequence ID" value="NZ_JAPEMK010000001.1"/>
</dbReference>
<keyword evidence="5" id="KW-0560">Oxidoreductase</keyword>
<dbReference type="InterPro" id="IPR016169">
    <property type="entry name" value="FAD-bd_PCMH_sub2"/>
</dbReference>
<dbReference type="InterPro" id="IPR006093">
    <property type="entry name" value="Oxy_OxRdtase_FAD_BS"/>
</dbReference>
<dbReference type="PANTHER" id="PTHR42973:SF39">
    <property type="entry name" value="FAD-BINDING PCMH-TYPE DOMAIN-CONTAINING PROTEIN"/>
    <property type="match status" value="1"/>
</dbReference>
<name>A0ABU3US33_9ACTN</name>
<comment type="similarity">
    <text evidence="2">Belongs to the oxygen-dependent FAD-linked oxidoreductase family.</text>
</comment>
<gene>
    <name evidence="7" type="ORF">PU648_31200</name>
</gene>
<dbReference type="InterPro" id="IPR050416">
    <property type="entry name" value="FAD-linked_Oxidoreductase"/>
</dbReference>
<dbReference type="Pfam" id="PF08031">
    <property type="entry name" value="BBE"/>
    <property type="match status" value="1"/>
</dbReference>
<dbReference type="InterPro" id="IPR016166">
    <property type="entry name" value="FAD-bd_PCMH"/>
</dbReference>
<dbReference type="InterPro" id="IPR012951">
    <property type="entry name" value="BBE"/>
</dbReference>
<keyword evidence="4" id="KW-0274">FAD</keyword>
<dbReference type="Gene3D" id="3.40.462.20">
    <property type="match status" value="1"/>
</dbReference>
<keyword evidence="3" id="KW-0285">Flavoprotein</keyword>
<dbReference type="PROSITE" id="PS51387">
    <property type="entry name" value="FAD_PCMH"/>
    <property type="match status" value="1"/>
</dbReference>
<keyword evidence="8" id="KW-1185">Reference proteome</keyword>
<protein>
    <submittedName>
        <fullName evidence="7">FAD-binding oxidoreductase</fullName>
    </submittedName>
</protein>
<dbReference type="SUPFAM" id="SSF55103">
    <property type="entry name" value="FAD-linked oxidases, C-terminal domain"/>
    <property type="match status" value="1"/>
</dbReference>
<dbReference type="InterPro" id="IPR006094">
    <property type="entry name" value="Oxid_FAD_bind_N"/>
</dbReference>
<dbReference type="Proteomes" id="UP001257627">
    <property type="component" value="Unassembled WGS sequence"/>
</dbReference>
<evidence type="ECO:0000256" key="5">
    <source>
        <dbReference type="ARBA" id="ARBA00023002"/>
    </source>
</evidence>
<evidence type="ECO:0000313" key="7">
    <source>
        <dbReference type="EMBL" id="MDU8996741.1"/>
    </source>
</evidence>
<dbReference type="EMBL" id="JARAKF010000001">
    <property type="protein sequence ID" value="MDU8996741.1"/>
    <property type="molecule type" value="Genomic_DNA"/>
</dbReference>
<dbReference type="PANTHER" id="PTHR42973">
    <property type="entry name" value="BINDING OXIDOREDUCTASE, PUTATIVE (AFU_ORTHOLOGUE AFUA_1G17690)-RELATED"/>
    <property type="match status" value="1"/>
</dbReference>
<dbReference type="Gene3D" id="3.30.43.10">
    <property type="entry name" value="Uridine Diphospho-n-acetylenolpyruvylglucosamine Reductase, domain 2"/>
    <property type="match status" value="1"/>
</dbReference>
<evidence type="ECO:0000256" key="2">
    <source>
        <dbReference type="ARBA" id="ARBA00005466"/>
    </source>
</evidence>
<dbReference type="Gene3D" id="3.30.465.10">
    <property type="match status" value="1"/>
</dbReference>
<dbReference type="InterPro" id="IPR016167">
    <property type="entry name" value="FAD-bd_PCMH_sub1"/>
</dbReference>
<reference evidence="7 8" key="1">
    <citation type="submission" date="2023-02" db="EMBL/GenBank/DDBJ databases">
        <authorList>
            <person name="Maleckis M."/>
        </authorList>
    </citation>
    <scope>NUCLEOTIDE SEQUENCE [LARGE SCALE GENOMIC DNA]</scope>
    <source>
        <strain evidence="7 8">P8-A2</strain>
    </source>
</reference>
<dbReference type="PROSITE" id="PS00862">
    <property type="entry name" value="OX2_COVAL_FAD"/>
    <property type="match status" value="1"/>
</dbReference>
<comment type="caution">
    <text evidence="7">The sequence shown here is derived from an EMBL/GenBank/DDBJ whole genome shotgun (WGS) entry which is preliminary data.</text>
</comment>
<dbReference type="SUPFAM" id="SSF56176">
    <property type="entry name" value="FAD-binding/transporter-associated domain-like"/>
    <property type="match status" value="1"/>
</dbReference>
<dbReference type="Pfam" id="PF01565">
    <property type="entry name" value="FAD_binding_4"/>
    <property type="match status" value="1"/>
</dbReference>
<dbReference type="InterPro" id="IPR036318">
    <property type="entry name" value="FAD-bd_PCMH-like_sf"/>
</dbReference>
<sequence>MLFNHLKPDRFPDVIVRAASERDVPAAVELARSQGLRIAVRSGGHSWCGSPLRDRGMLIDLSGLRRSDIDAASATATVQPSVTGRDLIAELAPYGLAFPAGHCGSVALGGYLLSGGLGWNSPALGPACVSVRQIEAVTANGEVLTCSTEENPDLFWAARGAGPGFFAVVTSFRLGLYPLPAAVATTTYAFPLAELGPVTQWATEAATGLPATVELSYVLQTASPEMSAASPRPKVAVVAATAFADSREEAVRALEPLRTCPLADRALCRQLDEPTSFEALYETSEAMWPAHHRSAVDTLWSDADYGTLLAPLADAIADAPSDKTLVLAPVTPVSPEKARMHDVAFSVLGSSYVAPFAIWGDPAADDVNVRWLRDAMHAVEPLGTGHYVAEADLTADVSRARRSFAPADWERLRALKARYDPENVFHSYLQPA</sequence>
<organism evidence="7 8">
    <name type="scientific">Streptomyces mirabilis</name>
    <dbReference type="NCBI Taxonomy" id="68239"/>
    <lineage>
        <taxon>Bacteria</taxon>
        <taxon>Bacillati</taxon>
        <taxon>Actinomycetota</taxon>
        <taxon>Actinomycetes</taxon>
        <taxon>Kitasatosporales</taxon>
        <taxon>Streptomycetaceae</taxon>
        <taxon>Streptomyces</taxon>
    </lineage>
</organism>